<gene>
    <name evidence="1" type="ORF">V1477_004130</name>
</gene>
<reference evidence="1 2" key="1">
    <citation type="journal article" date="2024" name="Ann. Entomol. Soc. Am.">
        <title>Genomic analyses of the southern and eastern yellowjacket wasps (Hymenoptera: Vespidae) reveal evolutionary signatures of social life.</title>
        <authorList>
            <person name="Catto M.A."/>
            <person name="Caine P.B."/>
            <person name="Orr S.E."/>
            <person name="Hunt B.G."/>
            <person name="Goodisman M.A.D."/>
        </authorList>
    </citation>
    <scope>NUCLEOTIDE SEQUENCE [LARGE SCALE GENOMIC DNA]</scope>
    <source>
        <strain evidence="1">232</strain>
        <tissue evidence="1">Head and thorax</tissue>
    </source>
</reference>
<dbReference type="Proteomes" id="UP001607303">
    <property type="component" value="Unassembled WGS sequence"/>
</dbReference>
<accession>A0ABD2CTC7</accession>
<sequence>MLFKIYVSYSKIEIDYAYSEKSFRTQQFPCDENWTIDIICVGIICFESLIDKAEHDAKKFLFSVFVLSTVEYYVERTYRLHWHKVKNIDTFNEVNS</sequence>
<proteinExistence type="predicted"/>
<protein>
    <submittedName>
        <fullName evidence="1">Uncharacterized protein</fullName>
    </submittedName>
</protein>
<evidence type="ECO:0000313" key="2">
    <source>
        <dbReference type="Proteomes" id="UP001607303"/>
    </source>
</evidence>
<keyword evidence="2" id="KW-1185">Reference proteome</keyword>
<evidence type="ECO:0000313" key="1">
    <source>
        <dbReference type="EMBL" id="KAL2747438.1"/>
    </source>
</evidence>
<organism evidence="1 2">
    <name type="scientific">Vespula maculifrons</name>
    <name type="common">Eastern yellow jacket</name>
    <name type="synonym">Wasp</name>
    <dbReference type="NCBI Taxonomy" id="7453"/>
    <lineage>
        <taxon>Eukaryota</taxon>
        <taxon>Metazoa</taxon>
        <taxon>Ecdysozoa</taxon>
        <taxon>Arthropoda</taxon>
        <taxon>Hexapoda</taxon>
        <taxon>Insecta</taxon>
        <taxon>Pterygota</taxon>
        <taxon>Neoptera</taxon>
        <taxon>Endopterygota</taxon>
        <taxon>Hymenoptera</taxon>
        <taxon>Apocrita</taxon>
        <taxon>Aculeata</taxon>
        <taxon>Vespoidea</taxon>
        <taxon>Vespidae</taxon>
        <taxon>Vespinae</taxon>
        <taxon>Vespula</taxon>
    </lineage>
</organism>
<dbReference type="AlphaFoldDB" id="A0ABD2CTC7"/>
<dbReference type="EMBL" id="JAYRBN010000035">
    <property type="protein sequence ID" value="KAL2747438.1"/>
    <property type="molecule type" value="Genomic_DNA"/>
</dbReference>
<name>A0ABD2CTC7_VESMC</name>
<comment type="caution">
    <text evidence="1">The sequence shown here is derived from an EMBL/GenBank/DDBJ whole genome shotgun (WGS) entry which is preliminary data.</text>
</comment>